<gene>
    <name evidence="2" type="ORF">AAP_04397</name>
</gene>
<dbReference type="PANTHER" id="PTHR39597">
    <property type="entry name" value="UBA DOMAIN-CONTAINING PROTEIN RUP1"/>
    <property type="match status" value="1"/>
</dbReference>
<dbReference type="VEuPathDB" id="FungiDB:AAP_04397"/>
<sequence>MSEPSQEAIDQCTLLTGCSQRQAIEFLRRYDNDANRAINAFLDNPDAINSGDTKHEHDYPTSDCDGNSVQQQGDFGTSIDDGLNYERQTSGLSPPARPPSRSQEGKVPSTEGDNFVNLHPYIGTDNTLPMRDAQETGVISARGERFGPATREQYDERSWGMTLFQPTKRQIQPDTDPERRRRDDYGFGEQWWNGQPIQLPEEASMDAEQRQYFSVLTEVQRLMAFLDGSTRAYGSADHLADLVSTSSSSPDEALDKFMASWQEAAVSNAPEGCARNAKIFQSFCMKVLRSDTGVEESGTGEPFRLIETYCYPERQADLYDALDETIWPDYNKNLLDDIWLEHTAPVLPIKVTSISTGESSTVDVKIPFTLYVDRYLPEQKEWAKSLRQQRLHVEEERRHLDKQINLYGDLSEKGAKAILAKTKQAAELLRHDCWSTGLIEDENKLQEAAVYHEKAQSLASKIDTILPQLDEKITSLKSRKQTLFDSLMKEARKFTCKTDNPDTTAHYEYTLRGFSTLPHITYLLYPASEDSDSSTAFVDPSSGEKRQWWRISYSVEDGQAGILSRASPPANTDFAGYNARPITIEEAEAAASHDARTALFVYVNENILADFTGDSLDRAETVNLPVPLKRFVELDNEAFERECCKFEEEFVMKRNETDQQYSNIQELEGKEVAFDSYDGLQSPPPVPPRPSKVPDYMMQDPNANAGVREDHSNEDSQPIKIEVENEKGTWDMMHFPPPTSITKQNRARDETLQLQQEQQQPRPQHYQRVDIRPASPQPTADLMDLFYEEEPVAQHAEPVSAAKPESAPDEKTDDLETTQSSFNSSTYGAKGG</sequence>
<accession>A0A166ND91</accession>
<feature type="compositionally biased region" description="Polar residues" evidence="1">
    <location>
        <begin position="817"/>
        <end position="832"/>
    </location>
</feature>
<feature type="compositionally biased region" description="Polar residues" evidence="1">
    <location>
        <begin position="64"/>
        <end position="75"/>
    </location>
</feature>
<dbReference type="OrthoDB" id="4489171at2759"/>
<feature type="region of interest" description="Disordered" evidence="1">
    <location>
        <begin position="43"/>
        <end position="116"/>
    </location>
</feature>
<feature type="compositionally biased region" description="Pro residues" evidence="1">
    <location>
        <begin position="682"/>
        <end position="691"/>
    </location>
</feature>
<dbReference type="Gene3D" id="1.10.8.10">
    <property type="entry name" value="DNA helicase RuvA subunit, C-terminal domain"/>
    <property type="match status" value="1"/>
</dbReference>
<reference evidence="2 3" key="1">
    <citation type="journal article" date="2016" name="Genome Biol. Evol.">
        <title>Divergent and convergent evolution of fungal pathogenicity.</title>
        <authorList>
            <person name="Shang Y."/>
            <person name="Xiao G."/>
            <person name="Zheng P."/>
            <person name="Cen K."/>
            <person name="Zhan S."/>
            <person name="Wang C."/>
        </authorList>
    </citation>
    <scope>NUCLEOTIDE SEQUENCE [LARGE SCALE GENOMIC DNA]</scope>
    <source>
        <strain evidence="2 3">ARSEF 7405</strain>
    </source>
</reference>
<evidence type="ECO:0000313" key="3">
    <source>
        <dbReference type="Proteomes" id="UP000242877"/>
    </source>
</evidence>
<comment type="caution">
    <text evidence="2">The sequence shown here is derived from an EMBL/GenBank/DDBJ whole genome shotgun (WGS) entry which is preliminary data.</text>
</comment>
<dbReference type="AlphaFoldDB" id="A0A166ND91"/>
<dbReference type="EMBL" id="AZGZ01000021">
    <property type="protein sequence ID" value="KZZ89250.1"/>
    <property type="molecule type" value="Genomic_DNA"/>
</dbReference>
<dbReference type="InterPro" id="IPR055335">
    <property type="entry name" value="Ucp6/RUP1"/>
</dbReference>
<dbReference type="InterPro" id="IPR009060">
    <property type="entry name" value="UBA-like_sf"/>
</dbReference>
<dbReference type="Pfam" id="PF14555">
    <property type="entry name" value="UBA_4"/>
    <property type="match status" value="1"/>
</dbReference>
<evidence type="ECO:0000313" key="2">
    <source>
        <dbReference type="EMBL" id="KZZ89250.1"/>
    </source>
</evidence>
<name>A0A166ND91_9EURO</name>
<dbReference type="PANTHER" id="PTHR39597:SF1">
    <property type="entry name" value="UBA DOMAIN-CONTAINING PROTEIN RUP1"/>
    <property type="match status" value="1"/>
</dbReference>
<keyword evidence="3" id="KW-1185">Reference proteome</keyword>
<protein>
    <submittedName>
        <fullName evidence="2">Ubiquitin interaction domain-containing protein</fullName>
    </submittedName>
</protein>
<dbReference type="Proteomes" id="UP000242877">
    <property type="component" value="Unassembled WGS sequence"/>
</dbReference>
<feature type="region of interest" description="Disordered" evidence="1">
    <location>
        <begin position="676"/>
        <end position="832"/>
    </location>
</feature>
<feature type="compositionally biased region" description="Low complexity" evidence="1">
    <location>
        <begin position="752"/>
        <end position="766"/>
    </location>
</feature>
<evidence type="ECO:0000256" key="1">
    <source>
        <dbReference type="SAM" id="MobiDB-lite"/>
    </source>
</evidence>
<organism evidence="2 3">
    <name type="scientific">Ascosphaera apis ARSEF 7405</name>
    <dbReference type="NCBI Taxonomy" id="392613"/>
    <lineage>
        <taxon>Eukaryota</taxon>
        <taxon>Fungi</taxon>
        <taxon>Dikarya</taxon>
        <taxon>Ascomycota</taxon>
        <taxon>Pezizomycotina</taxon>
        <taxon>Eurotiomycetes</taxon>
        <taxon>Eurotiomycetidae</taxon>
        <taxon>Onygenales</taxon>
        <taxon>Ascosphaeraceae</taxon>
        <taxon>Ascosphaera</taxon>
    </lineage>
</organism>
<proteinExistence type="predicted"/>
<dbReference type="SUPFAM" id="SSF46934">
    <property type="entry name" value="UBA-like"/>
    <property type="match status" value="1"/>
</dbReference>